<dbReference type="EMBL" id="QKWJ01000059">
    <property type="protein sequence ID" value="RDK06609.1"/>
    <property type="molecule type" value="Genomic_DNA"/>
</dbReference>
<comment type="caution">
    <text evidence="2">The sequence shown here is derived from an EMBL/GenBank/DDBJ whole genome shotgun (WGS) entry which is preliminary data.</text>
</comment>
<protein>
    <recommendedName>
        <fullName evidence="4">Tripartite tricarboxylate transporter substrate binding protein</fullName>
    </recommendedName>
</protein>
<dbReference type="Gene3D" id="3.40.190.150">
    <property type="entry name" value="Bordetella uptake gene, domain 1"/>
    <property type="match status" value="1"/>
</dbReference>
<evidence type="ECO:0008006" key="4">
    <source>
        <dbReference type="Google" id="ProtNLM"/>
    </source>
</evidence>
<keyword evidence="3" id="KW-1185">Reference proteome</keyword>
<dbReference type="InterPro" id="IPR019546">
    <property type="entry name" value="TAT_signal_bac_arc"/>
</dbReference>
<accession>A0A370NLV9</accession>
<dbReference type="AlphaFoldDB" id="A0A370NLV9"/>
<dbReference type="PANTHER" id="PTHR42928:SF5">
    <property type="entry name" value="BLR1237 PROTEIN"/>
    <property type="match status" value="1"/>
</dbReference>
<dbReference type="Proteomes" id="UP000255165">
    <property type="component" value="Unassembled WGS sequence"/>
</dbReference>
<dbReference type="Pfam" id="PF03401">
    <property type="entry name" value="TctC"/>
    <property type="match status" value="1"/>
</dbReference>
<comment type="similarity">
    <text evidence="1">Belongs to the UPF0065 (bug) family.</text>
</comment>
<dbReference type="Gene3D" id="3.40.190.10">
    <property type="entry name" value="Periplasmic binding protein-like II"/>
    <property type="match status" value="1"/>
</dbReference>
<reference evidence="3" key="1">
    <citation type="submission" date="2018-06" db="EMBL/GenBank/DDBJ databases">
        <authorList>
            <person name="Feng T."/>
            <person name="Jeon C.O."/>
        </authorList>
    </citation>
    <scope>NUCLEOTIDE SEQUENCE [LARGE SCALE GENOMIC DNA]</scope>
    <source>
        <strain evidence="3">S23</strain>
    </source>
</reference>
<organism evidence="2 3">
    <name type="scientific">Cupriavidus lacunae</name>
    <dbReference type="NCBI Taxonomy" id="2666307"/>
    <lineage>
        <taxon>Bacteria</taxon>
        <taxon>Pseudomonadati</taxon>
        <taxon>Pseudomonadota</taxon>
        <taxon>Betaproteobacteria</taxon>
        <taxon>Burkholderiales</taxon>
        <taxon>Burkholderiaceae</taxon>
        <taxon>Cupriavidus</taxon>
    </lineage>
</organism>
<evidence type="ECO:0000256" key="1">
    <source>
        <dbReference type="ARBA" id="ARBA00006987"/>
    </source>
</evidence>
<dbReference type="NCBIfam" id="TIGR01409">
    <property type="entry name" value="TAT_signal_seq"/>
    <property type="match status" value="1"/>
</dbReference>
<dbReference type="PROSITE" id="PS51257">
    <property type="entry name" value="PROKAR_LIPOPROTEIN"/>
    <property type="match status" value="1"/>
</dbReference>
<gene>
    <name evidence="2" type="ORF">DN412_30710</name>
</gene>
<dbReference type="InterPro" id="IPR042100">
    <property type="entry name" value="Bug_dom1"/>
</dbReference>
<dbReference type="PANTHER" id="PTHR42928">
    <property type="entry name" value="TRICARBOXYLATE-BINDING PROTEIN"/>
    <property type="match status" value="1"/>
</dbReference>
<evidence type="ECO:0000313" key="3">
    <source>
        <dbReference type="Proteomes" id="UP000255165"/>
    </source>
</evidence>
<dbReference type="InterPro" id="IPR005064">
    <property type="entry name" value="BUG"/>
</dbReference>
<sequence>MNRRDALRTLAAGGALMACAPVRAEDRYPSKPIMIIVAFAPGGGTDALTRALAVPLGKALGQSVVVENKPGAGAIVGSKFVANAAPDGYTLLVTSAPHASNPSLVKLPYDTIEAFAPVCLAAKSPFMLVTAPDSPIKTLDDLVKEARRSAS</sequence>
<name>A0A370NLV9_9BURK</name>
<proteinExistence type="inferred from homology"/>
<evidence type="ECO:0000313" key="2">
    <source>
        <dbReference type="EMBL" id="RDK06609.1"/>
    </source>
</evidence>